<proteinExistence type="predicted"/>
<evidence type="ECO:0000313" key="2">
    <source>
        <dbReference type="EMBL" id="GFH23368.1"/>
    </source>
</evidence>
<dbReference type="EMBL" id="BLLF01002255">
    <property type="protein sequence ID" value="GFH23368.1"/>
    <property type="molecule type" value="Genomic_DNA"/>
</dbReference>
<feature type="region of interest" description="Disordered" evidence="1">
    <location>
        <begin position="152"/>
        <end position="194"/>
    </location>
</feature>
<feature type="compositionally biased region" description="Basic and acidic residues" evidence="1">
    <location>
        <begin position="161"/>
        <end position="170"/>
    </location>
</feature>
<accession>A0A699ZYI0</accession>
<name>A0A699ZYI0_HAELA</name>
<feature type="region of interest" description="Disordered" evidence="1">
    <location>
        <begin position="47"/>
        <end position="112"/>
    </location>
</feature>
<comment type="caution">
    <text evidence="2">The sequence shown here is derived from an EMBL/GenBank/DDBJ whole genome shotgun (WGS) entry which is preliminary data.</text>
</comment>
<evidence type="ECO:0000256" key="1">
    <source>
        <dbReference type="SAM" id="MobiDB-lite"/>
    </source>
</evidence>
<sequence length="194" mass="21679">MVKWCTKLKCSREAAQDRAHCQQCIDISARARSKDRLGKADGKAARYHTASSPQFPGRPIAHSAFSSEGPARKRQMRRRRWPNRRGNITRAEHRGSSVHCADVPGGPDGPRATCEELVPDLENPDGPLKRCGGIGTVNRLKSDVHSYCDINQRCNQRHVHNTKDESRQNIDQEGSSQEGSSKEGNREQRVPNCD</sequence>
<keyword evidence="3" id="KW-1185">Reference proteome</keyword>
<reference evidence="2 3" key="1">
    <citation type="submission" date="2020-02" db="EMBL/GenBank/DDBJ databases">
        <title>Draft genome sequence of Haematococcus lacustris strain NIES-144.</title>
        <authorList>
            <person name="Morimoto D."/>
            <person name="Nakagawa S."/>
            <person name="Yoshida T."/>
            <person name="Sawayama S."/>
        </authorList>
    </citation>
    <scope>NUCLEOTIDE SEQUENCE [LARGE SCALE GENOMIC DNA]</scope>
    <source>
        <strain evidence="2 3">NIES-144</strain>
    </source>
</reference>
<feature type="compositionally biased region" description="Basic and acidic residues" evidence="1">
    <location>
        <begin position="180"/>
        <end position="194"/>
    </location>
</feature>
<feature type="compositionally biased region" description="Basic residues" evidence="1">
    <location>
        <begin position="72"/>
        <end position="83"/>
    </location>
</feature>
<dbReference type="AlphaFoldDB" id="A0A699ZYI0"/>
<evidence type="ECO:0000313" key="3">
    <source>
        <dbReference type="Proteomes" id="UP000485058"/>
    </source>
</evidence>
<protein>
    <submittedName>
        <fullName evidence="2">Uncharacterized protein</fullName>
    </submittedName>
</protein>
<organism evidence="2 3">
    <name type="scientific">Haematococcus lacustris</name>
    <name type="common">Green alga</name>
    <name type="synonym">Haematococcus pluvialis</name>
    <dbReference type="NCBI Taxonomy" id="44745"/>
    <lineage>
        <taxon>Eukaryota</taxon>
        <taxon>Viridiplantae</taxon>
        <taxon>Chlorophyta</taxon>
        <taxon>core chlorophytes</taxon>
        <taxon>Chlorophyceae</taxon>
        <taxon>CS clade</taxon>
        <taxon>Chlamydomonadales</taxon>
        <taxon>Haematococcaceae</taxon>
        <taxon>Haematococcus</taxon>
    </lineage>
</organism>
<gene>
    <name evidence="2" type="ORF">HaLaN_20970</name>
</gene>
<dbReference type="Proteomes" id="UP000485058">
    <property type="component" value="Unassembled WGS sequence"/>
</dbReference>